<organism evidence="8 9">
    <name type="scientific">Streptomyces harbinensis</name>
    <dbReference type="NCBI Taxonomy" id="1176198"/>
    <lineage>
        <taxon>Bacteria</taxon>
        <taxon>Bacillati</taxon>
        <taxon>Actinomycetota</taxon>
        <taxon>Actinomycetes</taxon>
        <taxon>Kitasatosporales</taxon>
        <taxon>Streptomycetaceae</taxon>
        <taxon>Streptomyces</taxon>
    </lineage>
</organism>
<dbReference type="InterPro" id="IPR007630">
    <property type="entry name" value="RNA_pol_sigma70_r4"/>
</dbReference>
<dbReference type="Pfam" id="PF04542">
    <property type="entry name" value="Sigma70_r2"/>
    <property type="match status" value="1"/>
</dbReference>
<evidence type="ECO:0000313" key="9">
    <source>
        <dbReference type="Proteomes" id="UP000198873"/>
    </source>
</evidence>
<evidence type="ECO:0000256" key="1">
    <source>
        <dbReference type="ARBA" id="ARBA00010641"/>
    </source>
</evidence>
<dbReference type="Gene3D" id="1.10.10.10">
    <property type="entry name" value="Winged helix-like DNA-binding domain superfamily/Winged helix DNA-binding domain"/>
    <property type="match status" value="1"/>
</dbReference>
<dbReference type="InterPro" id="IPR036388">
    <property type="entry name" value="WH-like_DNA-bd_sf"/>
</dbReference>
<dbReference type="NCBIfam" id="TIGR02937">
    <property type="entry name" value="sigma70-ECF"/>
    <property type="match status" value="1"/>
</dbReference>
<dbReference type="Gene3D" id="1.10.1740.10">
    <property type="match status" value="1"/>
</dbReference>
<keyword evidence="3" id="KW-0731">Sigma factor</keyword>
<dbReference type="Proteomes" id="UP000198873">
    <property type="component" value="Unassembled WGS sequence"/>
</dbReference>
<accession>A0A1I6T6N3</accession>
<dbReference type="PANTHER" id="PTHR43133:SF52">
    <property type="entry name" value="ECF RNA POLYMERASE SIGMA FACTOR SIGL"/>
    <property type="match status" value="1"/>
</dbReference>
<protein>
    <submittedName>
        <fullName evidence="8">RNA polymerase sigma-70 factor, ECF subfamily</fullName>
    </submittedName>
</protein>
<dbReference type="InterPro" id="IPR007627">
    <property type="entry name" value="RNA_pol_sigma70_r2"/>
</dbReference>
<dbReference type="InterPro" id="IPR013325">
    <property type="entry name" value="RNA_pol_sigma_r2"/>
</dbReference>
<keyword evidence="9" id="KW-1185">Reference proteome</keyword>
<evidence type="ECO:0000256" key="5">
    <source>
        <dbReference type="ARBA" id="ARBA00023163"/>
    </source>
</evidence>
<evidence type="ECO:0000313" key="8">
    <source>
        <dbReference type="EMBL" id="SFS84770.1"/>
    </source>
</evidence>
<gene>
    <name evidence="8" type="ORF">SAMN05444716_104432</name>
</gene>
<evidence type="ECO:0000259" key="7">
    <source>
        <dbReference type="Pfam" id="PF04545"/>
    </source>
</evidence>
<feature type="domain" description="RNA polymerase sigma-70 region 2" evidence="6">
    <location>
        <begin position="15"/>
        <end position="54"/>
    </location>
</feature>
<comment type="similarity">
    <text evidence="1">Belongs to the sigma-70 factor family. ECF subfamily.</text>
</comment>
<keyword evidence="2" id="KW-0805">Transcription regulation</keyword>
<dbReference type="Pfam" id="PF04545">
    <property type="entry name" value="Sigma70_r4"/>
    <property type="match status" value="1"/>
</dbReference>
<feature type="domain" description="RNA polymerase sigma-70 region 4" evidence="7">
    <location>
        <begin position="127"/>
        <end position="175"/>
    </location>
</feature>
<dbReference type="SUPFAM" id="SSF88946">
    <property type="entry name" value="Sigma2 domain of RNA polymerase sigma factors"/>
    <property type="match status" value="1"/>
</dbReference>
<dbReference type="InterPro" id="IPR013324">
    <property type="entry name" value="RNA_pol_sigma_r3/r4-like"/>
</dbReference>
<name>A0A1I6T6N3_9ACTN</name>
<dbReference type="AlphaFoldDB" id="A0A1I6T6N3"/>
<evidence type="ECO:0000256" key="4">
    <source>
        <dbReference type="ARBA" id="ARBA00023125"/>
    </source>
</evidence>
<dbReference type="GO" id="GO:0006352">
    <property type="term" value="P:DNA-templated transcription initiation"/>
    <property type="evidence" value="ECO:0007669"/>
    <property type="project" value="InterPro"/>
</dbReference>
<evidence type="ECO:0000259" key="6">
    <source>
        <dbReference type="Pfam" id="PF04542"/>
    </source>
</evidence>
<keyword evidence="4" id="KW-0238">DNA-binding</keyword>
<evidence type="ECO:0000256" key="3">
    <source>
        <dbReference type="ARBA" id="ARBA00023082"/>
    </source>
</evidence>
<dbReference type="STRING" id="1176198.SAMN05444716_104432"/>
<dbReference type="RefSeq" id="WP_019436472.1">
    <property type="nucleotide sequence ID" value="NZ_CP054938.1"/>
</dbReference>
<dbReference type="PANTHER" id="PTHR43133">
    <property type="entry name" value="RNA POLYMERASE ECF-TYPE SIGMA FACTO"/>
    <property type="match status" value="1"/>
</dbReference>
<dbReference type="SUPFAM" id="SSF88659">
    <property type="entry name" value="Sigma3 and sigma4 domains of RNA polymerase sigma factors"/>
    <property type="match status" value="1"/>
</dbReference>
<dbReference type="InterPro" id="IPR014284">
    <property type="entry name" value="RNA_pol_sigma-70_dom"/>
</dbReference>
<keyword evidence="5" id="KW-0804">Transcription</keyword>
<dbReference type="InterPro" id="IPR039425">
    <property type="entry name" value="RNA_pol_sigma-70-like"/>
</dbReference>
<dbReference type="GO" id="GO:0016987">
    <property type="term" value="F:sigma factor activity"/>
    <property type="evidence" value="ECO:0007669"/>
    <property type="project" value="UniProtKB-KW"/>
</dbReference>
<reference evidence="9" key="1">
    <citation type="submission" date="2016-10" db="EMBL/GenBank/DDBJ databases">
        <authorList>
            <person name="Varghese N."/>
            <person name="Submissions S."/>
        </authorList>
    </citation>
    <scope>NUCLEOTIDE SEQUENCE [LARGE SCALE GENOMIC DNA]</scope>
    <source>
        <strain evidence="9">CGMCC 4.7047</strain>
    </source>
</reference>
<dbReference type="GO" id="GO:0003677">
    <property type="term" value="F:DNA binding"/>
    <property type="evidence" value="ECO:0007669"/>
    <property type="project" value="UniProtKB-KW"/>
</dbReference>
<evidence type="ECO:0000256" key="2">
    <source>
        <dbReference type="ARBA" id="ARBA00023015"/>
    </source>
</evidence>
<dbReference type="EMBL" id="FPAB01000004">
    <property type="protein sequence ID" value="SFS84770.1"/>
    <property type="molecule type" value="Genomic_DNA"/>
</dbReference>
<sequence>MRTAQRDPGELLHRLITGYRARLLRYVNRLTLGDPHRAEDIVQEAMLRVWRLAAQHPPPADAAEEDPGYDEDRLVAWLYTVARNLAVDAHRRDRTVPMGVVPAPMLQRTTETDVADTVVNRHVLHGALARLTPEHREVLVQVHLCDRSRADAARAIGVPQGTVKSRTHYALLAMRREMRRENAAA</sequence>
<proteinExistence type="inferred from homology"/>